<evidence type="ECO:0000313" key="1">
    <source>
        <dbReference type="EMBL" id="MBB5703682.1"/>
    </source>
</evidence>
<dbReference type="EMBL" id="JACIJG010000016">
    <property type="protein sequence ID" value="MBB5703682.1"/>
    <property type="molecule type" value="Genomic_DNA"/>
</dbReference>
<dbReference type="Pfam" id="PF00378">
    <property type="entry name" value="ECH_1"/>
    <property type="match status" value="1"/>
</dbReference>
<dbReference type="SUPFAM" id="SSF52096">
    <property type="entry name" value="ClpP/crotonase"/>
    <property type="match status" value="1"/>
</dbReference>
<protein>
    <submittedName>
        <fullName evidence="1">Enoyl-CoA hydratase/carnithine racemase</fullName>
    </submittedName>
</protein>
<dbReference type="Proteomes" id="UP000555546">
    <property type="component" value="Unassembled WGS sequence"/>
</dbReference>
<sequence length="297" mass="32308">MTSTPDSNVISSADPSTSLTASQVVRVTEPWPGVLRAVIDNPPFNLFTPAVFAGLRLLQQYVDNPANGIRVVIIESANPDFFIAHVDFSQLSNIPDIPGAVSVVENWPAFAAWLSSVPVLTITKIRGRARGIGAELAVASDLRFASSENALLCQIEVGFGLLPGGGGLEWLPRHVGRGRALEIILGAEDYDAMTAERYGWINRAIPDAELDAYVDRLARRVTSFNHASIAKTKEMMDRRIPTPTVTDYAESFAAILELANTDTAREVSQRARARAGGNLASRELDLPVVYDPERWPL</sequence>
<dbReference type="CDD" id="cd06558">
    <property type="entry name" value="crotonase-like"/>
    <property type="match status" value="1"/>
</dbReference>
<dbReference type="PANTHER" id="PTHR43459:SF1">
    <property type="entry name" value="EG:BACN32G11.4 PROTEIN"/>
    <property type="match status" value="1"/>
</dbReference>
<gene>
    <name evidence="1" type="ORF">FHS76_003591</name>
</gene>
<proteinExistence type="predicted"/>
<dbReference type="InterPro" id="IPR029045">
    <property type="entry name" value="ClpP/crotonase-like_dom_sf"/>
</dbReference>
<keyword evidence="2" id="KW-1185">Reference proteome</keyword>
<dbReference type="Gene3D" id="3.90.226.10">
    <property type="entry name" value="2-enoyl-CoA Hydratase, Chain A, domain 1"/>
    <property type="match status" value="1"/>
</dbReference>
<comment type="caution">
    <text evidence="1">The sequence shown here is derived from an EMBL/GenBank/DDBJ whole genome shotgun (WGS) entry which is preliminary data.</text>
</comment>
<organism evidence="1 2">
    <name type="scientific">Brucella daejeonensis</name>
    <dbReference type="NCBI Taxonomy" id="659015"/>
    <lineage>
        <taxon>Bacteria</taxon>
        <taxon>Pseudomonadati</taxon>
        <taxon>Pseudomonadota</taxon>
        <taxon>Alphaproteobacteria</taxon>
        <taxon>Hyphomicrobiales</taxon>
        <taxon>Brucellaceae</taxon>
        <taxon>Brucella/Ochrobactrum group</taxon>
        <taxon>Brucella</taxon>
    </lineage>
</organism>
<accession>A0A7W9AZX7</accession>
<dbReference type="AlphaFoldDB" id="A0A7W9AZX7"/>
<reference evidence="1 2" key="1">
    <citation type="submission" date="2020-08" db="EMBL/GenBank/DDBJ databases">
        <title>Genomic Encyclopedia of Type Strains, Phase IV (KMG-IV): sequencing the most valuable type-strain genomes for metagenomic binning, comparative biology and taxonomic classification.</title>
        <authorList>
            <person name="Goeker M."/>
        </authorList>
    </citation>
    <scope>NUCLEOTIDE SEQUENCE [LARGE SCALE GENOMIC DNA]</scope>
    <source>
        <strain evidence="1 2">DSM 26944</strain>
    </source>
</reference>
<dbReference type="GO" id="GO:0003824">
    <property type="term" value="F:catalytic activity"/>
    <property type="evidence" value="ECO:0007669"/>
    <property type="project" value="UniProtKB-ARBA"/>
</dbReference>
<dbReference type="RefSeq" id="WP_183655796.1">
    <property type="nucleotide sequence ID" value="NZ_JACIJG010000016.1"/>
</dbReference>
<evidence type="ECO:0000313" key="2">
    <source>
        <dbReference type="Proteomes" id="UP000555546"/>
    </source>
</evidence>
<name>A0A7W9AZX7_9HYPH</name>
<dbReference type="InterPro" id="IPR001753">
    <property type="entry name" value="Enoyl-CoA_hydra/iso"/>
</dbReference>
<dbReference type="PANTHER" id="PTHR43459">
    <property type="entry name" value="ENOYL-COA HYDRATASE"/>
    <property type="match status" value="1"/>
</dbReference>